<reference evidence="1" key="1">
    <citation type="submission" date="2022-11" db="EMBL/GenBank/DDBJ databases">
        <title>beta-Carotene-producing bacterium, Jeongeuplla avenae sp. nov., alleviates the salt stress of Arabidopsis seedlings.</title>
        <authorList>
            <person name="Jiang L."/>
            <person name="Lee J."/>
        </authorList>
    </citation>
    <scope>NUCLEOTIDE SEQUENCE</scope>
    <source>
        <strain evidence="1">DY_R2A_6</strain>
    </source>
</reference>
<evidence type="ECO:0000313" key="2">
    <source>
        <dbReference type="Proteomes" id="UP001163223"/>
    </source>
</evidence>
<dbReference type="Proteomes" id="UP001163223">
    <property type="component" value="Chromosome"/>
</dbReference>
<evidence type="ECO:0000313" key="1">
    <source>
        <dbReference type="EMBL" id="WAJ30697.1"/>
    </source>
</evidence>
<name>A0ACD4NV04_9HYPH</name>
<organism evidence="1 2">
    <name type="scientific">Antarcticirhabdus aurantiaca</name>
    <dbReference type="NCBI Taxonomy" id="2606717"/>
    <lineage>
        <taxon>Bacteria</taxon>
        <taxon>Pseudomonadati</taxon>
        <taxon>Pseudomonadota</taxon>
        <taxon>Alphaproteobacteria</taxon>
        <taxon>Hyphomicrobiales</taxon>
        <taxon>Aurantimonadaceae</taxon>
        <taxon>Antarcticirhabdus</taxon>
    </lineage>
</organism>
<protein>
    <submittedName>
        <fullName evidence="1">Uncharacterized protein</fullName>
    </submittedName>
</protein>
<accession>A0ACD4NV04</accession>
<proteinExistence type="predicted"/>
<gene>
    <name evidence="1" type="ORF">OXU80_11030</name>
</gene>
<sequence length="139" mass="14522">MLPLVALLASGCTSGADPLALVELPASPPLPSFAPLRPTMPNGPTAAEDDYLDTTISAVFRRRAAERSRGFVSAAGVDGYAVCARSPAKGRGVDHALVVLQRRIVEGPVSQVEDDAVILRGSADTRPCRDGSLDWVPVS</sequence>
<dbReference type="EMBL" id="CP113520">
    <property type="protein sequence ID" value="WAJ30697.1"/>
    <property type="molecule type" value="Genomic_DNA"/>
</dbReference>
<keyword evidence="2" id="KW-1185">Reference proteome</keyword>